<dbReference type="AlphaFoldDB" id="A0A024H2M6"/>
<sequence>MGLQQEPSATTSTIAERLALFACEVKVGDAPALVLERVKACLIHAIMVGAAGMDAPFGMAAERAMGPGDPELRAGRSRSLITGDYHSPPIAAFINASLFHARAQEDTHGTFHPGITVIPAALAAAESKMCDGKTFMDAVLAGYEVGTALSAVLTERTTPPFRATAVFGAVAAAAAVGKILQLSTEQMASAIAIAAASSGGTSESFGAGTDEWRFQPAKAAMNGFMAATLAVEGVHGSKTAIEGPAGFLECFAGIDAEDLTTDLGNVWNILGVTFKPYPVCAFNQAPSLLGVQMRSEGLRAETVESITLRMNEREATYPGMPFDGPFQTVAQTLMSARFAFATALVHGDITLASLQEFETPEVMEMVGKIKLVADSGRPAKTAKATAHLADGSVLERAIEETDSLLSWSLRQVVARGERMRSESNLSADQYQLLVRSINDLAAANDVREVVSAAISAQPAESMSELSDPVR</sequence>
<reference evidence="5" key="1">
    <citation type="journal article" date="2014" name="Genome Announc.">
        <title>Genome Sequence of Arthrobacter siccitolerans 4J27, a Xeroprotectant-Producing Desiccation-Tolerant Microorganism.</title>
        <authorList>
            <person name="Manzanera M."/>
            <person name="Santa-Cruz-Calvo L."/>
            <person name="Vilchez J.I."/>
            <person name="Garcia-Fontana C."/>
            <person name="Silva-Castro G.A."/>
            <person name="Calvo C."/>
            <person name="Gonzalez-Lopez J."/>
        </authorList>
    </citation>
    <scope>NUCLEOTIDE SEQUENCE [LARGE SCALE GENOMIC DNA]</scope>
    <source>
        <strain evidence="5">4J27</strain>
    </source>
</reference>
<dbReference type="Proteomes" id="UP000035722">
    <property type="component" value="Unassembled WGS sequence"/>
</dbReference>
<dbReference type="OrthoDB" id="9797528at2"/>
<gene>
    <name evidence="4" type="ORF">ARTSIC4J27_2102</name>
</gene>
<dbReference type="InterPro" id="IPR042183">
    <property type="entry name" value="MmgE/PrpD_sf_1"/>
</dbReference>
<dbReference type="PANTHER" id="PTHR16943">
    <property type="entry name" value="2-METHYLCITRATE DEHYDRATASE-RELATED"/>
    <property type="match status" value="1"/>
</dbReference>
<dbReference type="PANTHER" id="PTHR16943:SF8">
    <property type="entry name" value="2-METHYLCITRATE DEHYDRATASE"/>
    <property type="match status" value="1"/>
</dbReference>
<dbReference type="EMBL" id="CAQI01000042">
    <property type="protein sequence ID" value="CCQ46142.1"/>
    <property type="molecule type" value="Genomic_DNA"/>
</dbReference>
<evidence type="ECO:0000313" key="4">
    <source>
        <dbReference type="EMBL" id="CCQ46142.1"/>
    </source>
</evidence>
<dbReference type="Pfam" id="PF19305">
    <property type="entry name" value="MmgE_PrpD_C"/>
    <property type="match status" value="1"/>
</dbReference>
<evidence type="ECO:0000259" key="3">
    <source>
        <dbReference type="Pfam" id="PF19305"/>
    </source>
</evidence>
<evidence type="ECO:0000259" key="2">
    <source>
        <dbReference type="Pfam" id="PF03972"/>
    </source>
</evidence>
<dbReference type="InterPro" id="IPR045336">
    <property type="entry name" value="MmgE_PrpD_N"/>
</dbReference>
<dbReference type="Pfam" id="PF03972">
    <property type="entry name" value="MmgE_PrpD_N"/>
    <property type="match status" value="1"/>
</dbReference>
<evidence type="ECO:0000313" key="5">
    <source>
        <dbReference type="Proteomes" id="UP000035722"/>
    </source>
</evidence>
<dbReference type="InterPro" id="IPR045337">
    <property type="entry name" value="MmgE_PrpD_C"/>
</dbReference>
<dbReference type="STRING" id="861266.ARTSIC4J27_2102"/>
<dbReference type="GO" id="GO:0016829">
    <property type="term" value="F:lyase activity"/>
    <property type="evidence" value="ECO:0007669"/>
    <property type="project" value="InterPro"/>
</dbReference>
<feature type="domain" description="MmgE/PrpD C-terminal" evidence="3">
    <location>
        <begin position="278"/>
        <end position="396"/>
    </location>
</feature>
<name>A0A024H2M6_9MICC</name>
<protein>
    <submittedName>
        <fullName evidence="4">MmgE/PrpD family protein</fullName>
    </submittedName>
</protein>
<proteinExistence type="inferred from homology"/>
<accession>A0A024H2M6</accession>
<evidence type="ECO:0000256" key="1">
    <source>
        <dbReference type="ARBA" id="ARBA00006174"/>
    </source>
</evidence>
<comment type="caution">
    <text evidence="4">The sequence shown here is derived from an EMBL/GenBank/DDBJ whole genome shotgun (WGS) entry which is preliminary data.</text>
</comment>
<dbReference type="InterPro" id="IPR005656">
    <property type="entry name" value="MmgE_PrpD"/>
</dbReference>
<feature type="domain" description="MmgE/PrpD N-terminal" evidence="2">
    <location>
        <begin position="16"/>
        <end position="253"/>
    </location>
</feature>
<dbReference type="InterPro" id="IPR036148">
    <property type="entry name" value="MmgE/PrpD_sf"/>
</dbReference>
<dbReference type="Gene3D" id="1.10.4100.10">
    <property type="entry name" value="2-methylcitrate dehydratase PrpD"/>
    <property type="match status" value="1"/>
</dbReference>
<dbReference type="SUPFAM" id="SSF103378">
    <property type="entry name" value="2-methylcitrate dehydratase PrpD"/>
    <property type="match status" value="1"/>
</dbReference>
<comment type="similarity">
    <text evidence="1">Belongs to the PrpD family.</text>
</comment>
<organism evidence="4 5">
    <name type="scientific">Pseudarthrobacter siccitolerans</name>
    <dbReference type="NCBI Taxonomy" id="861266"/>
    <lineage>
        <taxon>Bacteria</taxon>
        <taxon>Bacillati</taxon>
        <taxon>Actinomycetota</taxon>
        <taxon>Actinomycetes</taxon>
        <taxon>Micrococcales</taxon>
        <taxon>Micrococcaceae</taxon>
        <taxon>Pseudarthrobacter</taxon>
    </lineage>
</organism>
<keyword evidence="5" id="KW-1185">Reference proteome</keyword>
<dbReference type="RefSeq" id="WP_161799564.1">
    <property type="nucleotide sequence ID" value="NZ_CAQI01000042.1"/>
</dbReference>